<evidence type="ECO:0000313" key="11">
    <source>
        <dbReference type="Proteomes" id="UP000294746"/>
    </source>
</evidence>
<dbReference type="SUPFAM" id="SSF53335">
    <property type="entry name" value="S-adenosyl-L-methionine-dependent methyltransferases"/>
    <property type="match status" value="1"/>
</dbReference>
<dbReference type="NCBIfam" id="TIGR02072">
    <property type="entry name" value="BioC"/>
    <property type="match status" value="1"/>
</dbReference>
<dbReference type="GO" id="GO:0009102">
    <property type="term" value="P:biotin biosynthetic process"/>
    <property type="evidence" value="ECO:0007669"/>
    <property type="project" value="UniProtKB-UniRule"/>
</dbReference>
<organism evidence="10 11">
    <name type="scientific">Baia soyae</name>
    <dbReference type="NCBI Taxonomy" id="1544746"/>
    <lineage>
        <taxon>Bacteria</taxon>
        <taxon>Bacillati</taxon>
        <taxon>Bacillota</taxon>
        <taxon>Bacilli</taxon>
        <taxon>Bacillales</taxon>
        <taxon>Thermoactinomycetaceae</taxon>
        <taxon>Baia</taxon>
    </lineage>
</organism>
<dbReference type="UniPathway" id="UPA00078"/>
<dbReference type="GO" id="GO:0008757">
    <property type="term" value="F:S-adenosylmethionine-dependent methyltransferase activity"/>
    <property type="evidence" value="ECO:0007669"/>
    <property type="project" value="InterPro"/>
</dbReference>
<keyword evidence="7 8" id="KW-0093">Biotin biosynthesis</keyword>
<evidence type="ECO:0000256" key="5">
    <source>
        <dbReference type="ARBA" id="ARBA00022679"/>
    </source>
</evidence>
<keyword evidence="5 8" id="KW-0808">Transferase</keyword>
<dbReference type="GO" id="GO:0102130">
    <property type="term" value="F:malonyl-CoA methyltransferase activity"/>
    <property type="evidence" value="ECO:0007669"/>
    <property type="project" value="UniProtKB-EC"/>
</dbReference>
<dbReference type="OrthoDB" id="9760689at2"/>
<evidence type="ECO:0000256" key="4">
    <source>
        <dbReference type="ARBA" id="ARBA00022603"/>
    </source>
</evidence>
<comment type="function">
    <text evidence="8">Converts the free carboxyl group of a malonyl-thioester to its methyl ester by transfer of a methyl group from S-adenosyl-L-methionine (SAM). It allows to synthesize pimeloyl-ACP via the fatty acid synthetic pathway.</text>
</comment>
<keyword evidence="4 8" id="KW-0489">Methyltransferase</keyword>
<evidence type="ECO:0000256" key="6">
    <source>
        <dbReference type="ARBA" id="ARBA00022691"/>
    </source>
</evidence>
<dbReference type="EC" id="2.1.1.197" evidence="3 8"/>
<name>A0A4R2RZK5_9BACL</name>
<dbReference type="RefSeq" id="WP_131848715.1">
    <property type="nucleotide sequence ID" value="NZ_SLXV01000016.1"/>
</dbReference>
<keyword evidence="11" id="KW-1185">Reference proteome</keyword>
<dbReference type="PANTHER" id="PTHR43861">
    <property type="entry name" value="TRANS-ACONITATE 2-METHYLTRANSFERASE-RELATED"/>
    <property type="match status" value="1"/>
</dbReference>
<dbReference type="InterPro" id="IPR011814">
    <property type="entry name" value="BioC"/>
</dbReference>
<dbReference type="Pfam" id="PF08241">
    <property type="entry name" value="Methyltransf_11"/>
    <property type="match status" value="1"/>
</dbReference>
<evidence type="ECO:0000313" key="10">
    <source>
        <dbReference type="EMBL" id="TCP68559.1"/>
    </source>
</evidence>
<dbReference type="EMBL" id="SLXV01000016">
    <property type="protein sequence ID" value="TCP68559.1"/>
    <property type="molecule type" value="Genomic_DNA"/>
</dbReference>
<evidence type="ECO:0000256" key="3">
    <source>
        <dbReference type="ARBA" id="ARBA00012327"/>
    </source>
</evidence>
<feature type="domain" description="Methyltransferase type 11" evidence="9">
    <location>
        <begin position="50"/>
        <end position="144"/>
    </location>
</feature>
<comment type="caution">
    <text evidence="10">The sequence shown here is derived from an EMBL/GenBank/DDBJ whole genome shotgun (WGS) entry which is preliminary data.</text>
</comment>
<keyword evidence="6 8" id="KW-0949">S-adenosyl-L-methionine</keyword>
<protein>
    <recommendedName>
        <fullName evidence="3 8">Malonyl-[acyl-carrier protein] O-methyltransferase</fullName>
        <shortName evidence="8">Malonyl-ACP O-methyltransferase</shortName>
        <ecNumber evidence="3 8">2.1.1.197</ecNumber>
    </recommendedName>
    <alternativeName>
        <fullName evidence="8">Biotin synthesis protein BioC</fullName>
    </alternativeName>
</protein>
<sequence length="270" mass="31009">MESIHKTRVANRFNRSVLTYDQHAGVQKQMAHQLIKLLSLMRKPVERICEVGCGTGYLTSLLTDHYPHAEIVAIDLAPKMIEVAKMKVTSSHVHWIVGDAEQLEQLVSGPFDLIISNATIQWLTNPKSTIRSWTEALQPTGWLVSSTFGQDTFRELATTFQKVESELHLEPSQHHLRMHSLEDWQKVWREAELTLLEGIEDWQRMSYSNCRDFLQSIKATGANYSEMKPSLSVYRQLLPRVMDQYNQLYQMGSGVYGTYHLLYIVGKKIG</sequence>
<evidence type="ECO:0000256" key="1">
    <source>
        <dbReference type="ARBA" id="ARBA00000852"/>
    </source>
</evidence>
<evidence type="ECO:0000256" key="8">
    <source>
        <dbReference type="HAMAP-Rule" id="MF_00835"/>
    </source>
</evidence>
<proteinExistence type="inferred from homology"/>
<comment type="pathway">
    <text evidence="2 8">Cofactor biosynthesis; biotin biosynthesis.</text>
</comment>
<comment type="catalytic activity">
    <reaction evidence="1 8">
        <text>malonyl-[ACP] + S-adenosyl-L-methionine = malonyl-[ACP] methyl ester + S-adenosyl-L-homocysteine</text>
        <dbReference type="Rhea" id="RHEA:17105"/>
        <dbReference type="Rhea" id="RHEA-COMP:9623"/>
        <dbReference type="Rhea" id="RHEA-COMP:9954"/>
        <dbReference type="ChEBI" id="CHEBI:57856"/>
        <dbReference type="ChEBI" id="CHEBI:59789"/>
        <dbReference type="ChEBI" id="CHEBI:78449"/>
        <dbReference type="ChEBI" id="CHEBI:78845"/>
        <dbReference type="EC" id="2.1.1.197"/>
    </reaction>
</comment>
<dbReference type="GO" id="GO:0032259">
    <property type="term" value="P:methylation"/>
    <property type="evidence" value="ECO:0007669"/>
    <property type="project" value="UniProtKB-KW"/>
</dbReference>
<comment type="similarity">
    <text evidence="8">Belongs to the methyltransferase superfamily.</text>
</comment>
<reference evidence="10 11" key="1">
    <citation type="submission" date="2019-03" db="EMBL/GenBank/DDBJ databases">
        <title>Genomic Encyclopedia of Type Strains, Phase IV (KMG-IV): sequencing the most valuable type-strain genomes for metagenomic binning, comparative biology and taxonomic classification.</title>
        <authorList>
            <person name="Goeker M."/>
        </authorList>
    </citation>
    <scope>NUCLEOTIDE SEQUENCE [LARGE SCALE GENOMIC DNA]</scope>
    <source>
        <strain evidence="10 11">DSM 46831</strain>
    </source>
</reference>
<evidence type="ECO:0000259" key="9">
    <source>
        <dbReference type="Pfam" id="PF08241"/>
    </source>
</evidence>
<gene>
    <name evidence="8" type="primary">bioC</name>
    <name evidence="10" type="ORF">EDD57_11620</name>
</gene>
<dbReference type="InterPro" id="IPR029063">
    <property type="entry name" value="SAM-dependent_MTases_sf"/>
</dbReference>
<evidence type="ECO:0000256" key="7">
    <source>
        <dbReference type="ARBA" id="ARBA00022756"/>
    </source>
</evidence>
<dbReference type="CDD" id="cd02440">
    <property type="entry name" value="AdoMet_MTases"/>
    <property type="match status" value="1"/>
</dbReference>
<dbReference type="GO" id="GO:0010340">
    <property type="term" value="F:carboxyl-O-methyltransferase activity"/>
    <property type="evidence" value="ECO:0007669"/>
    <property type="project" value="UniProtKB-UniRule"/>
</dbReference>
<dbReference type="Gene3D" id="3.40.50.150">
    <property type="entry name" value="Vaccinia Virus protein VP39"/>
    <property type="match status" value="1"/>
</dbReference>
<dbReference type="AlphaFoldDB" id="A0A4R2RZK5"/>
<dbReference type="InterPro" id="IPR013216">
    <property type="entry name" value="Methyltransf_11"/>
</dbReference>
<dbReference type="Proteomes" id="UP000294746">
    <property type="component" value="Unassembled WGS sequence"/>
</dbReference>
<evidence type="ECO:0000256" key="2">
    <source>
        <dbReference type="ARBA" id="ARBA00004746"/>
    </source>
</evidence>
<dbReference type="HAMAP" id="MF_00835">
    <property type="entry name" value="BioC"/>
    <property type="match status" value="1"/>
</dbReference>
<accession>A0A4R2RZK5</accession>